<protein>
    <recommendedName>
        <fullName evidence="1">C-type lectin domain-containing protein</fullName>
    </recommendedName>
</protein>
<feature type="domain" description="C-type lectin" evidence="1">
    <location>
        <begin position="40"/>
        <end position="158"/>
    </location>
</feature>
<dbReference type="InterPro" id="IPR001304">
    <property type="entry name" value="C-type_lectin-like"/>
</dbReference>
<dbReference type="InterPro" id="IPR016186">
    <property type="entry name" value="C-type_lectin-like/link_sf"/>
</dbReference>
<sequence length="167" mass="19738">MLSTSTTRSSNRSLHVNCLFSAEINLEKRSPYCSSGWTRINGRCFRYIATPMSWSRAEKNCRSMNANLASVQNIGEYYKIQKLILMRSNKYTETWIGGSDAQQERLWLWSDGTPFRFTFWCSGKPNNLRTQNCLRMNYRGKTMFYLKKKPCSEWFIFVLLTLHVFYQ</sequence>
<dbReference type="GeneTree" id="ENSGT00940000164599"/>
<dbReference type="Gene3D" id="3.10.100.10">
    <property type="entry name" value="Mannose-Binding Protein A, subunit A"/>
    <property type="match status" value="1"/>
</dbReference>
<dbReference type="Pfam" id="PF00059">
    <property type="entry name" value="Lectin_C"/>
    <property type="match status" value="1"/>
</dbReference>
<dbReference type="PROSITE" id="PS50041">
    <property type="entry name" value="C_TYPE_LECTIN_2"/>
    <property type="match status" value="1"/>
</dbReference>
<dbReference type="CDD" id="cd00037">
    <property type="entry name" value="CLECT"/>
    <property type="match status" value="1"/>
</dbReference>
<reference evidence="2" key="1">
    <citation type="submission" date="2025-08" db="UniProtKB">
        <authorList>
            <consortium name="Ensembl"/>
        </authorList>
    </citation>
    <scope>IDENTIFICATION</scope>
</reference>
<dbReference type="SUPFAM" id="SSF56436">
    <property type="entry name" value="C-type lectin-like"/>
    <property type="match status" value="1"/>
</dbReference>
<organism evidence="2 3">
    <name type="scientific">Fundulus heteroclitus</name>
    <name type="common">Killifish</name>
    <name type="synonym">Mummichog</name>
    <dbReference type="NCBI Taxonomy" id="8078"/>
    <lineage>
        <taxon>Eukaryota</taxon>
        <taxon>Metazoa</taxon>
        <taxon>Chordata</taxon>
        <taxon>Craniata</taxon>
        <taxon>Vertebrata</taxon>
        <taxon>Euteleostomi</taxon>
        <taxon>Actinopterygii</taxon>
        <taxon>Neopterygii</taxon>
        <taxon>Teleostei</taxon>
        <taxon>Neoteleostei</taxon>
        <taxon>Acanthomorphata</taxon>
        <taxon>Ovalentaria</taxon>
        <taxon>Atherinomorphae</taxon>
        <taxon>Cyprinodontiformes</taxon>
        <taxon>Fundulidae</taxon>
        <taxon>Fundulus</taxon>
    </lineage>
</organism>
<accession>A0A3Q2PIS3</accession>
<proteinExistence type="predicted"/>
<dbReference type="Proteomes" id="UP000265000">
    <property type="component" value="Unplaced"/>
</dbReference>
<evidence type="ECO:0000313" key="3">
    <source>
        <dbReference type="Proteomes" id="UP000265000"/>
    </source>
</evidence>
<name>A0A3Q2PIS3_FUNHE</name>
<dbReference type="STRING" id="8078.ENSFHEP00000012222"/>
<dbReference type="PANTHER" id="PTHR22803">
    <property type="entry name" value="MANNOSE, PHOSPHOLIPASE, LECTIN RECEPTOR RELATED"/>
    <property type="match status" value="1"/>
</dbReference>
<keyword evidence="3" id="KW-1185">Reference proteome</keyword>
<dbReference type="AlphaFoldDB" id="A0A3Q2PIS3"/>
<reference evidence="2" key="2">
    <citation type="submission" date="2025-09" db="UniProtKB">
        <authorList>
            <consortium name="Ensembl"/>
        </authorList>
    </citation>
    <scope>IDENTIFICATION</scope>
</reference>
<dbReference type="InterPro" id="IPR016187">
    <property type="entry name" value="CTDL_fold"/>
</dbReference>
<evidence type="ECO:0000259" key="1">
    <source>
        <dbReference type="PROSITE" id="PS50041"/>
    </source>
</evidence>
<evidence type="ECO:0000313" key="2">
    <source>
        <dbReference type="Ensembl" id="ENSFHEP00000012222.1"/>
    </source>
</evidence>
<dbReference type="InterPro" id="IPR050111">
    <property type="entry name" value="C-type_lectin/snaclec_domain"/>
</dbReference>
<dbReference type="SMART" id="SM00034">
    <property type="entry name" value="CLECT"/>
    <property type="match status" value="1"/>
</dbReference>
<dbReference type="Ensembl" id="ENSFHET00000019427.1">
    <property type="protein sequence ID" value="ENSFHEP00000012222.1"/>
    <property type="gene ID" value="ENSFHEG00000013655.1"/>
</dbReference>